<dbReference type="PANTHER" id="PTHR11008:SF31">
    <property type="entry name" value="PROTEIN TAKEOUT-LIKE PROTEIN"/>
    <property type="match status" value="1"/>
</dbReference>
<dbReference type="FunFam" id="3.15.10.30:FF:000001">
    <property type="entry name" value="Takeout-like protein 1"/>
    <property type="match status" value="1"/>
</dbReference>
<dbReference type="EMBL" id="JARGDH010000001">
    <property type="protein sequence ID" value="KAL0281495.1"/>
    <property type="molecule type" value="Genomic_DNA"/>
</dbReference>
<reference evidence="5" key="1">
    <citation type="journal article" date="2024" name="Gigascience">
        <title>Chromosome-level genome of the poultry shaft louse Menopon gallinae provides insight into the host-switching and adaptive evolution of parasitic lice.</title>
        <authorList>
            <person name="Xu Y."/>
            <person name="Ma L."/>
            <person name="Liu S."/>
            <person name="Liang Y."/>
            <person name="Liu Q."/>
            <person name="He Z."/>
            <person name="Tian L."/>
            <person name="Duan Y."/>
            <person name="Cai W."/>
            <person name="Li H."/>
            <person name="Song F."/>
        </authorList>
    </citation>
    <scope>NUCLEOTIDE SEQUENCE</scope>
    <source>
        <strain evidence="5">Cailab_2023a</strain>
    </source>
</reference>
<dbReference type="Gene3D" id="3.15.10.30">
    <property type="entry name" value="Haemolymph juvenile hormone binding protein"/>
    <property type="match status" value="1"/>
</dbReference>
<dbReference type="AlphaFoldDB" id="A0AAW2IGX4"/>
<keyword evidence="2" id="KW-0090">Biological rhythms</keyword>
<dbReference type="InterPro" id="IPR038606">
    <property type="entry name" value="To_sf"/>
</dbReference>
<comment type="caution">
    <text evidence="5">The sequence shown here is derived from an EMBL/GenBank/DDBJ whole genome shotgun (WGS) entry which is preliminary data.</text>
</comment>
<keyword evidence="1 4" id="KW-0732">Signal</keyword>
<comment type="similarity">
    <text evidence="3">Belongs to the TO family.</text>
</comment>
<dbReference type="SMART" id="SM00700">
    <property type="entry name" value="JHBP"/>
    <property type="match status" value="1"/>
</dbReference>
<gene>
    <name evidence="5" type="ORF">PYX00_002467</name>
</gene>
<organism evidence="5">
    <name type="scientific">Menopon gallinae</name>
    <name type="common">poultry shaft louse</name>
    <dbReference type="NCBI Taxonomy" id="328185"/>
    <lineage>
        <taxon>Eukaryota</taxon>
        <taxon>Metazoa</taxon>
        <taxon>Ecdysozoa</taxon>
        <taxon>Arthropoda</taxon>
        <taxon>Hexapoda</taxon>
        <taxon>Insecta</taxon>
        <taxon>Pterygota</taxon>
        <taxon>Neoptera</taxon>
        <taxon>Paraneoptera</taxon>
        <taxon>Psocodea</taxon>
        <taxon>Troctomorpha</taxon>
        <taxon>Phthiraptera</taxon>
        <taxon>Amblycera</taxon>
        <taxon>Menoponidae</taxon>
        <taxon>Menopon</taxon>
    </lineage>
</organism>
<name>A0AAW2IGX4_9NEOP</name>
<dbReference type="GO" id="GO:0007623">
    <property type="term" value="P:circadian rhythm"/>
    <property type="evidence" value="ECO:0007669"/>
    <property type="project" value="UniProtKB-ARBA"/>
</dbReference>
<evidence type="ECO:0000256" key="2">
    <source>
        <dbReference type="ARBA" id="ARBA00023108"/>
    </source>
</evidence>
<dbReference type="Pfam" id="PF06585">
    <property type="entry name" value="JHBP"/>
    <property type="match status" value="1"/>
</dbReference>
<evidence type="ECO:0000256" key="4">
    <source>
        <dbReference type="SAM" id="SignalP"/>
    </source>
</evidence>
<feature type="chain" id="PRO_5043419076" evidence="4">
    <location>
        <begin position="21"/>
        <end position="257"/>
    </location>
</feature>
<proteinExistence type="inferred from homology"/>
<protein>
    <submittedName>
        <fullName evidence="5">Uncharacterized protein</fullName>
    </submittedName>
</protein>
<feature type="signal peptide" evidence="4">
    <location>
        <begin position="1"/>
        <end position="20"/>
    </location>
</feature>
<sequence length="257" mass="28916">MSPKYFSVFVILALATGIFAQEEDEDEDDFPVPEYIYPCQRDDPDVNGCLTHAANHLANHFKVGIPELGVPQVEPIVIDEIQIHLGSGPDGYRAIFRDIEAFGVSNMTITGVRSDLDSLQFQISFFIPKISAQAKYRSSGVLIMVKASGGGEYWGEYEGVRAKVYFRAKAHQVGRHKYLSIEEIKMDFSVKDIKMGIKNIHNGNSVLEAALNLMINTHAQELLTEMKPSLRKELVAKMKIFTENIFARIPYDIMIIE</sequence>
<dbReference type="PANTHER" id="PTHR11008">
    <property type="entry name" value="PROTEIN TAKEOUT-LIKE PROTEIN"/>
    <property type="match status" value="1"/>
</dbReference>
<evidence type="ECO:0000256" key="1">
    <source>
        <dbReference type="ARBA" id="ARBA00022729"/>
    </source>
</evidence>
<dbReference type="InterPro" id="IPR010562">
    <property type="entry name" value="Haemolymph_juvenile_hormone-bd"/>
</dbReference>
<dbReference type="GO" id="GO:0005615">
    <property type="term" value="C:extracellular space"/>
    <property type="evidence" value="ECO:0007669"/>
    <property type="project" value="TreeGrafter"/>
</dbReference>
<evidence type="ECO:0000313" key="5">
    <source>
        <dbReference type="EMBL" id="KAL0281495.1"/>
    </source>
</evidence>
<evidence type="ECO:0000256" key="3">
    <source>
        <dbReference type="ARBA" id="ARBA00060902"/>
    </source>
</evidence>
<accession>A0AAW2IGX4</accession>